<feature type="region of interest" description="Disordered" evidence="1">
    <location>
        <begin position="1"/>
        <end position="48"/>
    </location>
</feature>
<dbReference type="EnsemblMetazoa" id="G29621.1">
    <property type="protein sequence ID" value="G29621.1:cds"/>
    <property type="gene ID" value="G29621"/>
</dbReference>
<evidence type="ECO:0000313" key="3">
    <source>
        <dbReference type="Proteomes" id="UP000005408"/>
    </source>
</evidence>
<evidence type="ECO:0000256" key="1">
    <source>
        <dbReference type="SAM" id="MobiDB-lite"/>
    </source>
</evidence>
<feature type="compositionally biased region" description="Basic residues" evidence="1">
    <location>
        <begin position="24"/>
        <end position="34"/>
    </location>
</feature>
<sequence length="425" mass="49381">MDTGSGYTTDTSSISTEPSEKMKVKQRPRKKRQRSPAGPSWGPLESDTEEDWKLRSVSTIWTMSKIKDCGLHYENKTSPFSDFYDVFKACDGNNDSGFIFPLEGEEKTLLETLVDQTNLMIDQYGVEREDPMMWSSKTLFNWVRLKKNCKEAVKNLTQNIPTRNPLLQESHFALKKFYHAMNDHFQERIENYNSSAEVTKECYTDLLSNFLEVFLLTPRRGMRKSVLEITGKTESSVPDLRLTNDTSMNLFVIEVVEVKNVQCNLDESVSFDINKELNDRLLGQHARELLINYQKTSFGDLEAALGIICMQTSIIFTCLKMSLVHYANIQQYGTDLVSREIRGNDMAYMLKDKSDEREEEEGFNYKKSKRRKVVLEQATEDETDKEARNSGTIFYTKPYNYLVSKDRRQIMNFLFWIGINSRRNF</sequence>
<feature type="compositionally biased region" description="Low complexity" evidence="1">
    <location>
        <begin position="1"/>
        <end position="16"/>
    </location>
</feature>
<proteinExistence type="predicted"/>
<dbReference type="Proteomes" id="UP000005408">
    <property type="component" value="Unassembled WGS sequence"/>
</dbReference>
<organism evidence="2 3">
    <name type="scientific">Magallana gigas</name>
    <name type="common">Pacific oyster</name>
    <name type="synonym">Crassostrea gigas</name>
    <dbReference type="NCBI Taxonomy" id="29159"/>
    <lineage>
        <taxon>Eukaryota</taxon>
        <taxon>Metazoa</taxon>
        <taxon>Spiralia</taxon>
        <taxon>Lophotrochozoa</taxon>
        <taxon>Mollusca</taxon>
        <taxon>Bivalvia</taxon>
        <taxon>Autobranchia</taxon>
        <taxon>Pteriomorphia</taxon>
        <taxon>Ostreida</taxon>
        <taxon>Ostreoidea</taxon>
        <taxon>Ostreidae</taxon>
        <taxon>Magallana</taxon>
    </lineage>
</organism>
<dbReference type="AlphaFoldDB" id="A0A8W8LTF1"/>
<keyword evidence="3" id="KW-1185">Reference proteome</keyword>
<evidence type="ECO:0000313" key="2">
    <source>
        <dbReference type="EnsemblMetazoa" id="G29621.1:cds"/>
    </source>
</evidence>
<protein>
    <submittedName>
        <fullName evidence="2">Uncharacterized protein</fullName>
    </submittedName>
</protein>
<accession>A0A8W8LTF1</accession>
<reference evidence="2" key="1">
    <citation type="submission" date="2022-08" db="UniProtKB">
        <authorList>
            <consortium name="EnsemblMetazoa"/>
        </authorList>
    </citation>
    <scope>IDENTIFICATION</scope>
    <source>
        <strain evidence="2">05x7-T-G4-1.051#20</strain>
    </source>
</reference>
<name>A0A8W8LTF1_MAGGI</name>